<evidence type="ECO:0000256" key="1">
    <source>
        <dbReference type="ARBA" id="ARBA00009387"/>
    </source>
</evidence>
<feature type="compositionally biased region" description="Low complexity" evidence="2">
    <location>
        <begin position="162"/>
        <end position="207"/>
    </location>
</feature>
<dbReference type="AlphaFoldDB" id="A0A1W6MYP4"/>
<dbReference type="InterPro" id="IPR008258">
    <property type="entry name" value="Transglycosylase_SLT_dom_1"/>
</dbReference>
<sequence length="245" mass="26540">MKQSCAKATLAAVLVASLAQAGCSGHDPHDFLARAPDSEVQAARAKSREEICERITHHAKLNHIPESLIHRVVQRESKYDPTSRHGAYWGLMQISHSTAKSMGYSGPPIGLLDPETNLRYAVAYLANAYRVAGGDEKRAQRLYMRGFYFDAKRSGRLTLLHPALSDPSADPSSAEAQSAEAPANDTQAAPQSAAAEQASEALDQAALEHNPANAENHLDNEYLERVSQETPASASKKRGRKTASR</sequence>
<organism evidence="5 6">
    <name type="scientific">Methylocystis bryophila</name>
    <dbReference type="NCBI Taxonomy" id="655015"/>
    <lineage>
        <taxon>Bacteria</taxon>
        <taxon>Pseudomonadati</taxon>
        <taxon>Pseudomonadota</taxon>
        <taxon>Alphaproteobacteria</taxon>
        <taxon>Hyphomicrobiales</taxon>
        <taxon>Methylocystaceae</taxon>
        <taxon>Methylocystis</taxon>
    </lineage>
</organism>
<evidence type="ECO:0000313" key="5">
    <source>
        <dbReference type="EMBL" id="ARN82656.1"/>
    </source>
</evidence>
<dbReference type="Pfam" id="PF01464">
    <property type="entry name" value="SLT"/>
    <property type="match status" value="1"/>
</dbReference>
<feature type="domain" description="Transglycosylase SLT" evidence="4">
    <location>
        <begin position="58"/>
        <end position="144"/>
    </location>
</feature>
<accession>A0A1W6MYP4</accession>
<dbReference type="Proteomes" id="UP000193978">
    <property type="component" value="Chromosome"/>
</dbReference>
<comment type="similarity">
    <text evidence="1">Belongs to the virb1 family.</text>
</comment>
<evidence type="ECO:0000259" key="4">
    <source>
        <dbReference type="Pfam" id="PF01464"/>
    </source>
</evidence>
<feature type="signal peptide" evidence="3">
    <location>
        <begin position="1"/>
        <end position="21"/>
    </location>
</feature>
<keyword evidence="6" id="KW-1185">Reference proteome</keyword>
<feature type="compositionally biased region" description="Basic and acidic residues" evidence="2">
    <location>
        <begin position="216"/>
        <end position="227"/>
    </location>
</feature>
<keyword evidence="3" id="KW-0732">Signal</keyword>
<dbReference type="KEGG" id="mbry:B1812_17890"/>
<dbReference type="RefSeq" id="WP_085772788.1">
    <property type="nucleotide sequence ID" value="NZ_AP027149.1"/>
</dbReference>
<feature type="compositionally biased region" description="Basic residues" evidence="2">
    <location>
        <begin position="235"/>
        <end position="245"/>
    </location>
</feature>
<reference evidence="5 6" key="1">
    <citation type="submission" date="2017-02" db="EMBL/GenBank/DDBJ databases">
        <authorList>
            <person name="Peterson S.W."/>
        </authorList>
    </citation>
    <scope>NUCLEOTIDE SEQUENCE [LARGE SCALE GENOMIC DNA]</scope>
    <source>
        <strain evidence="5 6">S285</strain>
    </source>
</reference>
<feature type="chain" id="PRO_5012754894" description="Transglycosylase SLT domain-containing protein" evidence="3">
    <location>
        <begin position="22"/>
        <end position="245"/>
    </location>
</feature>
<gene>
    <name evidence="5" type="ORF">B1812_17890</name>
</gene>
<feature type="region of interest" description="Disordered" evidence="2">
    <location>
        <begin position="161"/>
        <end position="245"/>
    </location>
</feature>
<protein>
    <recommendedName>
        <fullName evidence="4">Transglycosylase SLT domain-containing protein</fullName>
    </recommendedName>
</protein>
<evidence type="ECO:0000256" key="2">
    <source>
        <dbReference type="SAM" id="MobiDB-lite"/>
    </source>
</evidence>
<dbReference type="EMBL" id="CP019948">
    <property type="protein sequence ID" value="ARN82656.1"/>
    <property type="molecule type" value="Genomic_DNA"/>
</dbReference>
<dbReference type="STRING" id="655015.B1812_17890"/>
<evidence type="ECO:0000256" key="3">
    <source>
        <dbReference type="SAM" id="SignalP"/>
    </source>
</evidence>
<dbReference type="InterPro" id="IPR023346">
    <property type="entry name" value="Lysozyme-like_dom_sf"/>
</dbReference>
<name>A0A1W6MYP4_9HYPH</name>
<proteinExistence type="inferred from homology"/>
<evidence type="ECO:0000313" key="6">
    <source>
        <dbReference type="Proteomes" id="UP000193978"/>
    </source>
</evidence>
<dbReference type="Gene3D" id="1.10.530.10">
    <property type="match status" value="1"/>
</dbReference>
<dbReference type="SUPFAM" id="SSF53955">
    <property type="entry name" value="Lysozyme-like"/>
    <property type="match status" value="1"/>
</dbReference>
<dbReference type="OrthoDB" id="9788661at2"/>